<dbReference type="EMBL" id="JACHNH010000001">
    <property type="protein sequence ID" value="MBB4765480.1"/>
    <property type="molecule type" value="Genomic_DNA"/>
</dbReference>
<comment type="caution">
    <text evidence="1">The sequence shown here is derived from an EMBL/GenBank/DDBJ whole genome shotgun (WGS) entry which is preliminary data.</text>
</comment>
<keyword evidence="2" id="KW-1185">Reference proteome</keyword>
<accession>A0A7W7I301</accession>
<sequence length="180" mass="19210">MVIVVPLLAVAAVLSWLDGYAAEAAFRPVTEEATAAECRELYTELDSHLTAEPELRFAARDGYYQARVYVSEPDNWMAVCRNDPPGAQYLGTAMEPGAKDRIQLFGAEDTVMKSNLVVGRVPTGTTTIRARLASGRIVTGSHDGDVFVIWTVDDSVQGAQLTATTADGSVIAAATAPAEF</sequence>
<reference evidence="1 2" key="1">
    <citation type="submission" date="2020-08" db="EMBL/GenBank/DDBJ databases">
        <title>Sequencing the genomes of 1000 actinobacteria strains.</title>
        <authorList>
            <person name="Klenk H.-P."/>
        </authorList>
    </citation>
    <scope>NUCLEOTIDE SEQUENCE [LARGE SCALE GENOMIC DNA]</scope>
    <source>
        <strain evidence="1 2">DSM 43149</strain>
    </source>
</reference>
<gene>
    <name evidence="1" type="ORF">BJ971_006036</name>
</gene>
<dbReference type="RefSeq" id="WP_184996528.1">
    <property type="nucleotide sequence ID" value="NZ_BOMK01000022.1"/>
</dbReference>
<protein>
    <submittedName>
        <fullName evidence="1">Uncharacterized protein</fullName>
    </submittedName>
</protein>
<name>A0A7W7I301_9ACTN</name>
<evidence type="ECO:0000313" key="2">
    <source>
        <dbReference type="Proteomes" id="UP000578112"/>
    </source>
</evidence>
<dbReference type="Proteomes" id="UP000578112">
    <property type="component" value="Unassembled WGS sequence"/>
</dbReference>
<dbReference type="AlphaFoldDB" id="A0A7W7I301"/>
<evidence type="ECO:0000313" key="1">
    <source>
        <dbReference type="EMBL" id="MBB4765480.1"/>
    </source>
</evidence>
<proteinExistence type="predicted"/>
<organism evidence="1 2">
    <name type="scientific">Actinoplanes digitatis</name>
    <dbReference type="NCBI Taxonomy" id="1868"/>
    <lineage>
        <taxon>Bacteria</taxon>
        <taxon>Bacillati</taxon>
        <taxon>Actinomycetota</taxon>
        <taxon>Actinomycetes</taxon>
        <taxon>Micromonosporales</taxon>
        <taxon>Micromonosporaceae</taxon>
        <taxon>Actinoplanes</taxon>
    </lineage>
</organism>